<evidence type="ECO:0000256" key="2">
    <source>
        <dbReference type="ARBA" id="ARBA00001974"/>
    </source>
</evidence>
<evidence type="ECO:0000256" key="5">
    <source>
        <dbReference type="ARBA" id="ARBA00022630"/>
    </source>
</evidence>
<dbReference type="Gene3D" id="2.40.30.10">
    <property type="entry name" value="Translation factors"/>
    <property type="match status" value="1"/>
</dbReference>
<comment type="cofactor">
    <cofactor evidence="1">
        <name>FMN</name>
        <dbReference type="ChEBI" id="CHEBI:58210"/>
    </cofactor>
</comment>
<dbReference type="SUPFAM" id="SSF52343">
    <property type="entry name" value="Ferredoxin reductase-like, C-terminal NADP-linked domain"/>
    <property type="match status" value="1"/>
</dbReference>
<dbReference type="GO" id="GO:0016651">
    <property type="term" value="F:oxidoreductase activity, acting on NAD(P)H"/>
    <property type="evidence" value="ECO:0007669"/>
    <property type="project" value="UniProtKB-ARBA"/>
</dbReference>
<keyword evidence="5" id="KW-0285">Flavoprotein</keyword>
<dbReference type="GO" id="GO:0005829">
    <property type="term" value="C:cytosol"/>
    <property type="evidence" value="ECO:0007669"/>
    <property type="project" value="TreeGrafter"/>
</dbReference>
<dbReference type="Pfam" id="PF00667">
    <property type="entry name" value="FAD_binding_1"/>
    <property type="match status" value="1"/>
</dbReference>
<dbReference type="FunFam" id="3.40.50.360:FF:000015">
    <property type="entry name" value="NADPH-dependent diflavin oxidoreductase 1"/>
    <property type="match status" value="1"/>
</dbReference>
<dbReference type="GO" id="GO:0010181">
    <property type="term" value="F:FMN binding"/>
    <property type="evidence" value="ECO:0007669"/>
    <property type="project" value="InterPro"/>
</dbReference>
<dbReference type="GO" id="GO:0050660">
    <property type="term" value="F:flavin adenine dinucleotide binding"/>
    <property type="evidence" value="ECO:0007669"/>
    <property type="project" value="TreeGrafter"/>
</dbReference>
<dbReference type="PRINTS" id="PR00369">
    <property type="entry name" value="FLAVODOXIN"/>
</dbReference>
<evidence type="ECO:0000256" key="3">
    <source>
        <dbReference type="ARBA" id="ARBA00004496"/>
    </source>
</evidence>
<evidence type="ECO:0000313" key="11">
    <source>
        <dbReference type="EMBL" id="KAK2553223.1"/>
    </source>
</evidence>
<reference evidence="11" key="1">
    <citation type="journal article" date="2023" name="G3 (Bethesda)">
        <title>Whole genome assembly and annotation of the endangered Caribbean coral Acropora cervicornis.</title>
        <authorList>
            <person name="Selwyn J.D."/>
            <person name="Vollmer S.V."/>
        </authorList>
    </citation>
    <scope>NUCLEOTIDE SEQUENCE</scope>
    <source>
        <strain evidence="11">K2</strain>
    </source>
</reference>
<dbReference type="Proteomes" id="UP001249851">
    <property type="component" value="Unassembled WGS sequence"/>
</dbReference>
<dbReference type="Gene3D" id="1.20.990.10">
    <property type="entry name" value="NADPH-cytochrome p450 Reductase, Chain A, domain 3"/>
    <property type="match status" value="1"/>
</dbReference>
<name>A0AAD9Q1X2_ACRCE</name>
<protein>
    <submittedName>
        <fullName evidence="11">NADPH-dependent diflavin oxidoreductase 1</fullName>
    </submittedName>
</protein>
<organism evidence="11 12">
    <name type="scientific">Acropora cervicornis</name>
    <name type="common">Staghorn coral</name>
    <dbReference type="NCBI Taxonomy" id="6130"/>
    <lineage>
        <taxon>Eukaryota</taxon>
        <taxon>Metazoa</taxon>
        <taxon>Cnidaria</taxon>
        <taxon>Anthozoa</taxon>
        <taxon>Hexacorallia</taxon>
        <taxon>Scleractinia</taxon>
        <taxon>Astrocoeniina</taxon>
        <taxon>Acroporidae</taxon>
        <taxon>Acropora</taxon>
    </lineage>
</organism>
<keyword evidence="9" id="KW-0560">Oxidoreductase</keyword>
<keyword evidence="7" id="KW-0274">FAD</keyword>
<dbReference type="GO" id="GO:0005634">
    <property type="term" value="C:nucleus"/>
    <property type="evidence" value="ECO:0007669"/>
    <property type="project" value="UniProtKB-ARBA"/>
</dbReference>
<comment type="cofactor">
    <cofactor evidence="2">
        <name>FAD</name>
        <dbReference type="ChEBI" id="CHEBI:57692"/>
    </cofactor>
</comment>
<dbReference type="InterPro" id="IPR029039">
    <property type="entry name" value="Flavoprotein-like_sf"/>
</dbReference>
<dbReference type="EMBL" id="JARQWQ010000079">
    <property type="protein sequence ID" value="KAK2553223.1"/>
    <property type="molecule type" value="Genomic_DNA"/>
</dbReference>
<dbReference type="InterPro" id="IPR017938">
    <property type="entry name" value="Riboflavin_synthase-like_b-brl"/>
</dbReference>
<evidence type="ECO:0000256" key="4">
    <source>
        <dbReference type="ARBA" id="ARBA00022490"/>
    </source>
</evidence>
<dbReference type="Pfam" id="PF00258">
    <property type="entry name" value="Flavodoxin_1"/>
    <property type="match status" value="1"/>
</dbReference>
<proteinExistence type="predicted"/>
<evidence type="ECO:0000259" key="10">
    <source>
        <dbReference type="PROSITE" id="PS50902"/>
    </source>
</evidence>
<dbReference type="AlphaFoldDB" id="A0AAD9Q1X2"/>
<evidence type="ECO:0000256" key="6">
    <source>
        <dbReference type="ARBA" id="ARBA00022643"/>
    </source>
</evidence>
<dbReference type="InterPro" id="IPR008254">
    <property type="entry name" value="Flavodoxin/NO_synth"/>
</dbReference>
<dbReference type="InterPro" id="IPR001094">
    <property type="entry name" value="Flavdoxin-like"/>
</dbReference>
<dbReference type="SUPFAM" id="SSF52218">
    <property type="entry name" value="Flavoproteins"/>
    <property type="match status" value="1"/>
</dbReference>
<comment type="subcellular location">
    <subcellularLocation>
        <location evidence="3">Cytoplasm</location>
    </subcellularLocation>
</comment>
<dbReference type="PANTHER" id="PTHR19384">
    <property type="entry name" value="NITRIC OXIDE SYNTHASE-RELATED"/>
    <property type="match status" value="1"/>
</dbReference>
<evidence type="ECO:0000313" key="12">
    <source>
        <dbReference type="Proteomes" id="UP001249851"/>
    </source>
</evidence>
<dbReference type="InterPro" id="IPR039261">
    <property type="entry name" value="FNR_nucleotide-bd"/>
</dbReference>
<keyword evidence="4" id="KW-0963">Cytoplasm</keyword>
<evidence type="ECO:0000256" key="1">
    <source>
        <dbReference type="ARBA" id="ARBA00001917"/>
    </source>
</evidence>
<dbReference type="SUPFAM" id="SSF63380">
    <property type="entry name" value="Riboflavin synthase domain-like"/>
    <property type="match status" value="1"/>
</dbReference>
<keyword evidence="6" id="KW-0288">FMN</keyword>
<evidence type="ECO:0000256" key="9">
    <source>
        <dbReference type="ARBA" id="ARBA00023002"/>
    </source>
</evidence>
<dbReference type="PANTHER" id="PTHR19384:SF10">
    <property type="entry name" value="NADPH-DEPENDENT DIFLAVIN OXIDOREDUCTASE 1"/>
    <property type="match status" value="1"/>
</dbReference>
<keyword evidence="8" id="KW-0521">NADP</keyword>
<accession>A0AAD9Q1X2</accession>
<evidence type="ECO:0000256" key="8">
    <source>
        <dbReference type="ARBA" id="ARBA00022857"/>
    </source>
</evidence>
<sequence length="374" mass="41523">MADLPKNVSRRISVLFGSQTGTAREVAERIGREAKRRFLSVTVMALDDYNVTKLIEEEVVIFVCSTTGQGDEPDNMKKFWRFILRRNLPSNSLCGVCFAVLGLGDSSYPKFNFIAKKLYKRLIQLGGTSLLSLGLADDQHDLGPDAVVDPWLKEIWQKVLQIYPLPPGKEVISANIRPPSRYKVIFVDSSCSGNGVFCSSNEENHDKPNPAPCKRHPFYAKLISNHRMTAADHWQDVRLVQLDIKGSGMSHSAGDVMMVQPRNLPDVVQEFIALLALLPDQLFLLEQNDPDFPNACANIPFEYFFDLISPIQPRAFSIASSLMGDLRIPVWIKKGTISFPKDLNAPILMIGPGTGCAPFRGLIEERVCQSGGGT</sequence>
<dbReference type="InterPro" id="IPR023173">
    <property type="entry name" value="NADPH_Cyt_P450_Rdtase_alpha"/>
</dbReference>
<dbReference type="Gene3D" id="3.40.50.80">
    <property type="entry name" value="Nucleotide-binding domain of ferredoxin-NADP reductase (FNR) module"/>
    <property type="match status" value="1"/>
</dbReference>
<reference evidence="11" key="2">
    <citation type="journal article" date="2023" name="Science">
        <title>Genomic signatures of disease resistance in endangered staghorn corals.</title>
        <authorList>
            <person name="Vollmer S.V."/>
            <person name="Selwyn J.D."/>
            <person name="Despard B.A."/>
            <person name="Roesel C.L."/>
        </authorList>
    </citation>
    <scope>NUCLEOTIDE SEQUENCE</scope>
    <source>
        <strain evidence="11">K2</strain>
    </source>
</reference>
<dbReference type="Gene3D" id="3.40.50.360">
    <property type="match status" value="1"/>
</dbReference>
<comment type="caution">
    <text evidence="11">The sequence shown here is derived from an EMBL/GenBank/DDBJ whole genome shotgun (WGS) entry which is preliminary data.</text>
</comment>
<keyword evidence="12" id="KW-1185">Reference proteome</keyword>
<dbReference type="PROSITE" id="PS50902">
    <property type="entry name" value="FLAVODOXIN_LIKE"/>
    <property type="match status" value="1"/>
</dbReference>
<gene>
    <name evidence="11" type="ORF">P5673_025420</name>
</gene>
<evidence type="ECO:0000256" key="7">
    <source>
        <dbReference type="ARBA" id="ARBA00022827"/>
    </source>
</evidence>
<dbReference type="InterPro" id="IPR003097">
    <property type="entry name" value="CysJ-like_FAD-binding"/>
</dbReference>
<feature type="domain" description="Flavodoxin-like" evidence="10">
    <location>
        <begin position="12"/>
        <end position="156"/>
    </location>
</feature>